<accession>A0ABC8JSK7</accession>
<keyword evidence="5 7" id="KW-1133">Transmembrane helix</keyword>
<feature type="transmembrane region" description="Helical" evidence="7">
    <location>
        <begin position="5"/>
        <end position="27"/>
    </location>
</feature>
<name>A0ABC8JSK7_ERUVS</name>
<evidence type="ECO:0000256" key="6">
    <source>
        <dbReference type="ARBA" id="ARBA00023136"/>
    </source>
</evidence>
<keyword evidence="10" id="KW-1185">Reference proteome</keyword>
<dbReference type="Proteomes" id="UP001642260">
    <property type="component" value="Unassembled WGS sequence"/>
</dbReference>
<evidence type="ECO:0000256" key="7">
    <source>
        <dbReference type="SAM" id="Phobius"/>
    </source>
</evidence>
<evidence type="ECO:0000256" key="5">
    <source>
        <dbReference type="ARBA" id="ARBA00022989"/>
    </source>
</evidence>
<dbReference type="GO" id="GO:0006865">
    <property type="term" value="P:amino acid transport"/>
    <property type="evidence" value="ECO:0007669"/>
    <property type="project" value="UniProtKB-KW"/>
</dbReference>
<keyword evidence="6 7" id="KW-0472">Membrane</keyword>
<dbReference type="AlphaFoldDB" id="A0ABC8JSK7"/>
<gene>
    <name evidence="9" type="ORF">ERUC_LOCUS14736</name>
</gene>
<evidence type="ECO:0000313" key="9">
    <source>
        <dbReference type="EMBL" id="CAH8337910.1"/>
    </source>
</evidence>
<keyword evidence="4" id="KW-0029">Amino-acid transport</keyword>
<dbReference type="InterPro" id="IPR013057">
    <property type="entry name" value="AA_transpt_TM"/>
</dbReference>
<keyword evidence="2" id="KW-0813">Transport</keyword>
<evidence type="ECO:0000256" key="1">
    <source>
        <dbReference type="ARBA" id="ARBA00004370"/>
    </source>
</evidence>
<reference evidence="9 10" key="1">
    <citation type="submission" date="2022-03" db="EMBL/GenBank/DDBJ databases">
        <authorList>
            <person name="Macdonald S."/>
            <person name="Ahmed S."/>
            <person name="Newling K."/>
        </authorList>
    </citation>
    <scope>NUCLEOTIDE SEQUENCE [LARGE SCALE GENOMIC DNA]</scope>
</reference>
<comment type="subcellular location">
    <subcellularLocation>
        <location evidence="1">Membrane</location>
    </subcellularLocation>
</comment>
<dbReference type="PANTHER" id="PTHR48017">
    <property type="entry name" value="OS05G0424000 PROTEIN-RELATED"/>
    <property type="match status" value="1"/>
</dbReference>
<evidence type="ECO:0000256" key="3">
    <source>
        <dbReference type="ARBA" id="ARBA00022692"/>
    </source>
</evidence>
<sequence>MMKALYFQFTAGVLPMYTVTFIGYWAYGHSTSTYLLNSVTGPLWVKALANISAFLQSVISLHIFASPTYEFMDTKYGIKGGPLVLKNLLFRTVARANHMYVVAMNDKLSPVQKLWHWLNVCFFGLMSLAAAIAAVRLIAVDSKNFHVFADV</sequence>
<organism evidence="9 10">
    <name type="scientific">Eruca vesicaria subsp. sativa</name>
    <name type="common">Garden rocket</name>
    <name type="synonym">Eruca sativa</name>
    <dbReference type="NCBI Taxonomy" id="29727"/>
    <lineage>
        <taxon>Eukaryota</taxon>
        <taxon>Viridiplantae</taxon>
        <taxon>Streptophyta</taxon>
        <taxon>Embryophyta</taxon>
        <taxon>Tracheophyta</taxon>
        <taxon>Spermatophyta</taxon>
        <taxon>Magnoliopsida</taxon>
        <taxon>eudicotyledons</taxon>
        <taxon>Gunneridae</taxon>
        <taxon>Pentapetalae</taxon>
        <taxon>rosids</taxon>
        <taxon>malvids</taxon>
        <taxon>Brassicales</taxon>
        <taxon>Brassicaceae</taxon>
        <taxon>Brassiceae</taxon>
        <taxon>Eruca</taxon>
    </lineage>
</organism>
<feature type="domain" description="Amino acid transporter transmembrane" evidence="8">
    <location>
        <begin position="1"/>
        <end position="133"/>
    </location>
</feature>
<evidence type="ECO:0000259" key="8">
    <source>
        <dbReference type="Pfam" id="PF01490"/>
    </source>
</evidence>
<evidence type="ECO:0000256" key="2">
    <source>
        <dbReference type="ARBA" id="ARBA00022448"/>
    </source>
</evidence>
<feature type="transmembrane region" description="Helical" evidence="7">
    <location>
        <begin position="114"/>
        <end position="139"/>
    </location>
</feature>
<feature type="transmembrane region" description="Helical" evidence="7">
    <location>
        <begin position="47"/>
        <end position="65"/>
    </location>
</feature>
<evidence type="ECO:0000313" key="10">
    <source>
        <dbReference type="Proteomes" id="UP001642260"/>
    </source>
</evidence>
<dbReference type="EMBL" id="CAKOAT010138821">
    <property type="protein sequence ID" value="CAH8337910.1"/>
    <property type="molecule type" value="Genomic_DNA"/>
</dbReference>
<evidence type="ECO:0000256" key="4">
    <source>
        <dbReference type="ARBA" id="ARBA00022970"/>
    </source>
</evidence>
<dbReference type="Pfam" id="PF01490">
    <property type="entry name" value="Aa_trans"/>
    <property type="match status" value="1"/>
</dbReference>
<dbReference type="GO" id="GO:0016020">
    <property type="term" value="C:membrane"/>
    <property type="evidence" value="ECO:0007669"/>
    <property type="project" value="UniProtKB-SubCell"/>
</dbReference>
<keyword evidence="3 7" id="KW-0812">Transmembrane</keyword>
<protein>
    <recommendedName>
        <fullName evidence="8">Amino acid transporter transmembrane domain-containing protein</fullName>
    </recommendedName>
</protein>
<proteinExistence type="predicted"/>
<comment type="caution">
    <text evidence="9">The sequence shown here is derived from an EMBL/GenBank/DDBJ whole genome shotgun (WGS) entry which is preliminary data.</text>
</comment>